<proteinExistence type="predicted"/>
<sequence length="348" mass="35540">MSIPDTMIAIAISTPGAPEVLQPVTTAVPECADDQVLIRVAAAGVNGPDLAQRAGNYDPPPGASPLPGLEVAGEIVAVGGDVAGLEVGDRVMALTNGGGYAEYVAVPHGQVLPVPEGWSFAEAAALPETWFTVTQTLVMRAGLLPGMTVLAHGAAGGIGGAAVQIATFLGARAIGVVSSPEKAAYAHELGAAAVIDTSRENLAERVMALTENLGVDRIVDLVGGDMAALNVKISARNGHIVQVSTLGGGTASVPLRAIMAKGLTLSGSTLRPQTSATKAAIADRIRTDLLPRLAEGRLPRPRITRFPLAVAAEAHRHMESRTHIGKLVLETAFGLEAQATGKGPLTRA</sequence>
<dbReference type="SUPFAM" id="SSF50129">
    <property type="entry name" value="GroES-like"/>
    <property type="match status" value="1"/>
</dbReference>
<dbReference type="SMART" id="SM00829">
    <property type="entry name" value="PKS_ER"/>
    <property type="match status" value="1"/>
</dbReference>
<dbReference type="PANTHER" id="PTHR48106:SF8">
    <property type="entry name" value="OS02G0805600 PROTEIN"/>
    <property type="match status" value="1"/>
</dbReference>
<keyword evidence="1" id="KW-0521">NADP</keyword>
<evidence type="ECO:0000313" key="5">
    <source>
        <dbReference type="Proteomes" id="UP001597521"/>
    </source>
</evidence>
<dbReference type="InterPro" id="IPR036291">
    <property type="entry name" value="NAD(P)-bd_dom_sf"/>
</dbReference>
<feature type="domain" description="Enoyl reductase (ER)" evidence="3">
    <location>
        <begin position="16"/>
        <end position="329"/>
    </location>
</feature>
<dbReference type="InterPro" id="IPR011032">
    <property type="entry name" value="GroES-like_sf"/>
</dbReference>
<dbReference type="Pfam" id="PF08240">
    <property type="entry name" value="ADH_N"/>
    <property type="match status" value="1"/>
</dbReference>
<dbReference type="InterPro" id="IPR013149">
    <property type="entry name" value="ADH-like_C"/>
</dbReference>
<keyword evidence="2" id="KW-0560">Oxidoreductase</keyword>
<dbReference type="Gene3D" id="3.90.180.10">
    <property type="entry name" value="Medium-chain alcohol dehydrogenases, catalytic domain"/>
    <property type="match status" value="1"/>
</dbReference>
<dbReference type="InterPro" id="IPR014189">
    <property type="entry name" value="Quinone_OxRdtase_PIG3"/>
</dbReference>
<evidence type="ECO:0000313" key="4">
    <source>
        <dbReference type="EMBL" id="MFD2647309.1"/>
    </source>
</evidence>
<dbReference type="NCBIfam" id="TIGR02824">
    <property type="entry name" value="quinone_pig3"/>
    <property type="match status" value="1"/>
</dbReference>
<dbReference type="Gene3D" id="3.40.50.720">
    <property type="entry name" value="NAD(P)-binding Rossmann-like Domain"/>
    <property type="match status" value="1"/>
</dbReference>
<comment type="caution">
    <text evidence="4">The sequence shown here is derived from an EMBL/GenBank/DDBJ whole genome shotgun (WGS) entry which is preliminary data.</text>
</comment>
<evidence type="ECO:0000256" key="2">
    <source>
        <dbReference type="ARBA" id="ARBA00023002"/>
    </source>
</evidence>
<dbReference type="InterPro" id="IPR013154">
    <property type="entry name" value="ADH-like_N"/>
</dbReference>
<keyword evidence="5" id="KW-1185">Reference proteome</keyword>
<dbReference type="EMBL" id="JBHUNP010000001">
    <property type="protein sequence ID" value="MFD2647309.1"/>
    <property type="molecule type" value="Genomic_DNA"/>
</dbReference>
<evidence type="ECO:0000256" key="1">
    <source>
        <dbReference type="ARBA" id="ARBA00022857"/>
    </source>
</evidence>
<gene>
    <name evidence="4" type="ORF">ACFSX5_05795</name>
</gene>
<dbReference type="SUPFAM" id="SSF51735">
    <property type="entry name" value="NAD(P)-binding Rossmann-fold domains"/>
    <property type="match status" value="1"/>
</dbReference>
<accession>A0ABW5QHZ7</accession>
<dbReference type="Proteomes" id="UP001597521">
    <property type="component" value="Unassembled WGS sequence"/>
</dbReference>
<organism evidence="4 5">
    <name type="scientific">Devosia albogilva</name>
    <dbReference type="NCBI Taxonomy" id="429726"/>
    <lineage>
        <taxon>Bacteria</taxon>
        <taxon>Pseudomonadati</taxon>
        <taxon>Pseudomonadota</taxon>
        <taxon>Alphaproteobacteria</taxon>
        <taxon>Hyphomicrobiales</taxon>
        <taxon>Devosiaceae</taxon>
        <taxon>Devosia</taxon>
    </lineage>
</organism>
<protein>
    <submittedName>
        <fullName evidence="4">NAD(P)H-quinone oxidoreductase</fullName>
    </submittedName>
</protein>
<evidence type="ECO:0000259" key="3">
    <source>
        <dbReference type="SMART" id="SM00829"/>
    </source>
</evidence>
<dbReference type="InterPro" id="IPR020843">
    <property type="entry name" value="ER"/>
</dbReference>
<dbReference type="RefSeq" id="WP_386832339.1">
    <property type="nucleotide sequence ID" value="NZ_JBHUNP010000001.1"/>
</dbReference>
<dbReference type="CDD" id="cd05276">
    <property type="entry name" value="p53_inducible_oxidoreductase"/>
    <property type="match status" value="1"/>
</dbReference>
<name>A0ABW5QHZ7_9HYPH</name>
<reference evidence="5" key="1">
    <citation type="journal article" date="2019" name="Int. J. Syst. Evol. Microbiol.">
        <title>The Global Catalogue of Microorganisms (GCM) 10K type strain sequencing project: providing services to taxonomists for standard genome sequencing and annotation.</title>
        <authorList>
            <consortium name="The Broad Institute Genomics Platform"/>
            <consortium name="The Broad Institute Genome Sequencing Center for Infectious Disease"/>
            <person name="Wu L."/>
            <person name="Ma J."/>
        </authorList>
    </citation>
    <scope>NUCLEOTIDE SEQUENCE [LARGE SCALE GENOMIC DNA]</scope>
    <source>
        <strain evidence="5">CCM 7427</strain>
    </source>
</reference>
<dbReference type="PANTHER" id="PTHR48106">
    <property type="entry name" value="QUINONE OXIDOREDUCTASE PIG3-RELATED"/>
    <property type="match status" value="1"/>
</dbReference>
<dbReference type="Pfam" id="PF00107">
    <property type="entry name" value="ADH_zinc_N"/>
    <property type="match status" value="1"/>
</dbReference>